<accession>A0A8S3RZ08</accession>
<dbReference type="EMBL" id="CAJPWZ010001403">
    <property type="protein sequence ID" value="CAG2214171.1"/>
    <property type="molecule type" value="Genomic_DNA"/>
</dbReference>
<reference evidence="2" key="1">
    <citation type="submission" date="2021-03" db="EMBL/GenBank/DDBJ databases">
        <authorList>
            <person name="Bekaert M."/>
        </authorList>
    </citation>
    <scope>NUCLEOTIDE SEQUENCE</scope>
</reference>
<comment type="caution">
    <text evidence="2">The sequence shown here is derived from an EMBL/GenBank/DDBJ whole genome shotgun (WGS) entry which is preliminary data.</text>
</comment>
<feature type="compositionally biased region" description="Basic and acidic residues" evidence="1">
    <location>
        <begin position="534"/>
        <end position="555"/>
    </location>
</feature>
<feature type="region of interest" description="Disordered" evidence="1">
    <location>
        <begin position="450"/>
        <end position="609"/>
    </location>
</feature>
<proteinExistence type="predicted"/>
<protein>
    <submittedName>
        <fullName evidence="2">Uncharacterized protein</fullName>
    </submittedName>
</protein>
<gene>
    <name evidence="2" type="ORF">MEDL_28057</name>
</gene>
<evidence type="ECO:0000256" key="1">
    <source>
        <dbReference type="SAM" id="MobiDB-lite"/>
    </source>
</evidence>
<feature type="compositionally biased region" description="Low complexity" evidence="1">
    <location>
        <begin position="588"/>
        <end position="602"/>
    </location>
</feature>
<feature type="compositionally biased region" description="Basic residues" evidence="1">
    <location>
        <begin position="498"/>
        <end position="508"/>
    </location>
</feature>
<evidence type="ECO:0000313" key="2">
    <source>
        <dbReference type="EMBL" id="CAG2214171.1"/>
    </source>
</evidence>
<sequence>MSQEKETVPTETETRKNPVQQTEKEAKSTRISDIKNENEQANTKLEVINERNVKNQIKDLDTSTDKKDIETTPNKNIESTSDKKDIKTTPNKKNIESTPNKVIETTPDKKDIETTPNKKNIETITDKKVIETSPEKKDIETTSDEKEIKTTPDKKKIKSSTDKKDIETTSDKKEIKTTPDKKEIKTTLDKKDIETTSDKREIKTTPDKKVIETTPNKKNVETIPDKKDTKTIPDKKDTETIPDQKEKDKEGGKVQKGKTENKVLDKQHVDKIENDQQYSEISKSEETIHKPHEYGIIYSEATTKPPSKTEQIRAKENKESKNTISQTSNEQNEETLKTDEKEDKKVETNTKKNQEEEIQSDKTNDKDKNNNRAEVHNKTLTYCEKQSVLTKSESRHDLFENENSFLIENVTSSNKSPQHNDDSIPSNYIAIKSKGIPHQSNVTSIDNSLEEKLEDDQPYFQKSNNEIRDIRSGNNASRPDKASKMIFNNTFFESLNKKPPKKTRRKQERKVIHSKNSVVPIESIENDLSDQESEESKMETKRTKESGDNKTEHKPILSKSAPSILNFGTSSEQPKGSTNSTSDRFDDNSSIFTISSGTTSNFKKSKERKRFSLSVKQYVPENKTSQPKLNEENYEERIENLKNIYHSHSKHGRNDRNIARARTQIDFEMHHKPTVKENPWLVQPKKDGFEIKSNQQVTKATVLRRMRTMGVEELEDESIPDRIPRTQAFDILRMRTTLCDEDLAKSRHQVLPPLRGIPRQEPPDLPNLWRP</sequence>
<dbReference type="AlphaFoldDB" id="A0A8S3RZ08"/>
<keyword evidence="3" id="KW-1185">Reference proteome</keyword>
<feature type="compositionally biased region" description="Basic and acidic residues" evidence="1">
    <location>
        <begin position="218"/>
        <end position="274"/>
    </location>
</feature>
<feature type="compositionally biased region" description="Basic and acidic residues" evidence="1">
    <location>
        <begin position="1"/>
        <end position="38"/>
    </location>
</feature>
<organism evidence="2 3">
    <name type="scientific">Mytilus edulis</name>
    <name type="common">Blue mussel</name>
    <dbReference type="NCBI Taxonomy" id="6550"/>
    <lineage>
        <taxon>Eukaryota</taxon>
        <taxon>Metazoa</taxon>
        <taxon>Spiralia</taxon>
        <taxon>Lophotrochozoa</taxon>
        <taxon>Mollusca</taxon>
        <taxon>Bivalvia</taxon>
        <taxon>Autobranchia</taxon>
        <taxon>Pteriomorphia</taxon>
        <taxon>Mytilida</taxon>
        <taxon>Mytiloidea</taxon>
        <taxon>Mytilidae</taxon>
        <taxon>Mytilinae</taxon>
        <taxon>Mytilus</taxon>
    </lineage>
</organism>
<feature type="compositionally biased region" description="Basic and acidic residues" evidence="1">
    <location>
        <begin position="282"/>
        <end position="293"/>
    </location>
</feature>
<feature type="compositionally biased region" description="Polar residues" evidence="1">
    <location>
        <begin position="300"/>
        <end position="309"/>
    </location>
</feature>
<feature type="region of interest" description="Disordered" evidence="1">
    <location>
        <begin position="750"/>
        <end position="771"/>
    </location>
</feature>
<dbReference type="OrthoDB" id="674948at2759"/>
<feature type="compositionally biased region" description="Basic and acidic residues" evidence="1">
    <location>
        <begin position="310"/>
        <end position="321"/>
    </location>
</feature>
<feature type="compositionally biased region" description="Polar residues" evidence="1">
    <location>
        <begin position="560"/>
        <end position="582"/>
    </location>
</feature>
<feature type="compositionally biased region" description="Basic and acidic residues" evidence="1">
    <location>
        <begin position="334"/>
        <end position="377"/>
    </location>
</feature>
<feature type="region of interest" description="Disordered" evidence="1">
    <location>
        <begin position="1"/>
        <end position="378"/>
    </location>
</feature>
<feature type="compositionally biased region" description="Basic and acidic residues" evidence="1">
    <location>
        <begin position="119"/>
        <end position="211"/>
    </location>
</feature>
<feature type="compositionally biased region" description="Polar residues" evidence="1">
    <location>
        <begin position="88"/>
        <end position="100"/>
    </location>
</feature>
<feature type="compositionally biased region" description="Acidic residues" evidence="1">
    <location>
        <begin position="524"/>
        <end position="533"/>
    </location>
</feature>
<dbReference type="Proteomes" id="UP000683360">
    <property type="component" value="Unassembled WGS sequence"/>
</dbReference>
<name>A0A8S3RZ08_MYTED</name>
<evidence type="ECO:0000313" key="3">
    <source>
        <dbReference type="Proteomes" id="UP000683360"/>
    </source>
</evidence>
<feature type="compositionally biased region" description="Basic and acidic residues" evidence="1">
    <location>
        <begin position="47"/>
        <end position="70"/>
    </location>
</feature>